<keyword evidence="6" id="KW-0732">Signal</keyword>
<feature type="domain" description="Metallo-beta-lactamase" evidence="7">
    <location>
        <begin position="97"/>
        <end position="305"/>
    </location>
</feature>
<sequence length="333" mass="36334">MDIRFSRRAFLQTASLATAAMVLPIASHAGQAAQVMQPSPQLRNPGFYRFKLGDFELVSVSDGTLSVPAAGFAGNASPNQLAEVLQAGFETETLTAHCNVLYVNTGQHRVLIDTGNGALSGDTAGKLLANLQAAQINPADIDTIIISHAHGDHVGGLLDASGNSVFTNAQFYVPRLENEFWMQPQVSLPKMGLDEAAKQKMIETAKRQLGAIQSRLTIFEPEQEIISGFSAIPASGHTPGQVAIRIRSGNQFLTHTADVVHTHHINLWHPDWQPIFDADPAQAVEARQRILQQISDSRELMYAYHFPFPGLGHIRPRAGGGFTWEPVNWQFET</sequence>
<evidence type="ECO:0000256" key="5">
    <source>
        <dbReference type="ARBA" id="ARBA00022833"/>
    </source>
</evidence>
<evidence type="ECO:0000256" key="3">
    <source>
        <dbReference type="ARBA" id="ARBA00022723"/>
    </source>
</evidence>
<protein>
    <submittedName>
        <fullName evidence="8">MBL fold metallo-hydrolase</fullName>
    </submittedName>
</protein>
<evidence type="ECO:0000256" key="4">
    <source>
        <dbReference type="ARBA" id="ARBA00022801"/>
    </source>
</evidence>
<name>A0AA96WIY9_9CYAN</name>
<evidence type="ECO:0000313" key="8">
    <source>
        <dbReference type="EMBL" id="WNZ26812.1"/>
    </source>
</evidence>
<keyword evidence="3" id="KW-0479">Metal-binding</keyword>
<dbReference type="PANTHER" id="PTHR42978:SF6">
    <property type="entry name" value="QUORUM-QUENCHING LACTONASE YTNP-RELATED"/>
    <property type="match status" value="1"/>
</dbReference>
<dbReference type="GO" id="GO:0017001">
    <property type="term" value="P:antibiotic catabolic process"/>
    <property type="evidence" value="ECO:0007669"/>
    <property type="project" value="InterPro"/>
</dbReference>
<dbReference type="InterPro" id="IPR036866">
    <property type="entry name" value="RibonucZ/Hydroxyglut_hydro"/>
</dbReference>
<proteinExistence type="inferred from homology"/>
<evidence type="ECO:0000256" key="2">
    <source>
        <dbReference type="ARBA" id="ARBA00007749"/>
    </source>
</evidence>
<dbReference type="GO" id="GO:0008270">
    <property type="term" value="F:zinc ion binding"/>
    <property type="evidence" value="ECO:0007669"/>
    <property type="project" value="InterPro"/>
</dbReference>
<dbReference type="GO" id="GO:0008800">
    <property type="term" value="F:beta-lactamase activity"/>
    <property type="evidence" value="ECO:0007669"/>
    <property type="project" value="InterPro"/>
</dbReference>
<dbReference type="RefSeq" id="WP_316432208.1">
    <property type="nucleotide sequence ID" value="NZ_CP053586.1"/>
</dbReference>
<dbReference type="InterPro" id="IPR019546">
    <property type="entry name" value="TAT_signal_bac_arc"/>
</dbReference>
<comment type="similarity">
    <text evidence="2">Belongs to the metallo-beta-lactamase superfamily.</text>
</comment>
<keyword evidence="5" id="KW-0862">Zinc</keyword>
<accession>A0AA96WIY9</accession>
<dbReference type="SMART" id="SM00849">
    <property type="entry name" value="Lactamase_B"/>
    <property type="match status" value="1"/>
</dbReference>
<dbReference type="InterPro" id="IPR001018">
    <property type="entry name" value="Beta-lactamase_class-B_CS"/>
</dbReference>
<dbReference type="CDD" id="cd07720">
    <property type="entry name" value="OPHC2-like_MBL-fold"/>
    <property type="match status" value="1"/>
</dbReference>
<keyword evidence="4" id="KW-0378">Hydrolase</keyword>
<dbReference type="SUPFAM" id="SSF56281">
    <property type="entry name" value="Metallo-hydrolase/oxidoreductase"/>
    <property type="match status" value="1"/>
</dbReference>
<dbReference type="PANTHER" id="PTHR42978">
    <property type="entry name" value="QUORUM-QUENCHING LACTONASE YTNP-RELATED-RELATED"/>
    <property type="match status" value="1"/>
</dbReference>
<dbReference type="Pfam" id="PF00753">
    <property type="entry name" value="Lactamase_B"/>
    <property type="match status" value="1"/>
</dbReference>
<organism evidence="8">
    <name type="scientific">Leptolyngbya sp. NK1-12</name>
    <dbReference type="NCBI Taxonomy" id="2547451"/>
    <lineage>
        <taxon>Bacteria</taxon>
        <taxon>Bacillati</taxon>
        <taxon>Cyanobacteriota</taxon>
        <taxon>Cyanophyceae</taxon>
        <taxon>Leptolyngbyales</taxon>
        <taxon>Leptolyngbyaceae</taxon>
        <taxon>Leptolyngbya group</taxon>
        <taxon>Leptolyngbya</taxon>
    </lineage>
</organism>
<dbReference type="InterPro" id="IPR001279">
    <property type="entry name" value="Metallo-B-lactamas"/>
</dbReference>
<evidence type="ECO:0000259" key="7">
    <source>
        <dbReference type="SMART" id="SM00849"/>
    </source>
</evidence>
<dbReference type="InterPro" id="IPR006311">
    <property type="entry name" value="TAT_signal"/>
</dbReference>
<dbReference type="PROSITE" id="PS51318">
    <property type="entry name" value="TAT"/>
    <property type="match status" value="1"/>
</dbReference>
<evidence type="ECO:0000256" key="6">
    <source>
        <dbReference type="SAM" id="SignalP"/>
    </source>
</evidence>
<gene>
    <name evidence="8" type="ORF">HJG54_26430</name>
</gene>
<comment type="cofactor">
    <cofactor evidence="1">
        <name>Zn(2+)</name>
        <dbReference type="ChEBI" id="CHEBI:29105"/>
    </cofactor>
</comment>
<dbReference type="Gene3D" id="3.60.15.10">
    <property type="entry name" value="Ribonuclease Z/Hydroxyacylglutathione hydrolase-like"/>
    <property type="match status" value="1"/>
</dbReference>
<reference evidence="8" key="1">
    <citation type="submission" date="2020-05" db="EMBL/GenBank/DDBJ databases">
        <authorList>
            <person name="Zhu T."/>
            <person name="Keshari N."/>
            <person name="Lu X."/>
        </authorList>
    </citation>
    <scope>NUCLEOTIDE SEQUENCE</scope>
    <source>
        <strain evidence="8">NK1-12</strain>
    </source>
</reference>
<dbReference type="NCBIfam" id="TIGR01409">
    <property type="entry name" value="TAT_signal_seq"/>
    <property type="match status" value="1"/>
</dbReference>
<evidence type="ECO:0000256" key="1">
    <source>
        <dbReference type="ARBA" id="ARBA00001947"/>
    </source>
</evidence>
<dbReference type="AlphaFoldDB" id="A0AA96WIY9"/>
<feature type="signal peptide" evidence="6">
    <location>
        <begin position="1"/>
        <end position="29"/>
    </location>
</feature>
<dbReference type="InterPro" id="IPR051013">
    <property type="entry name" value="MBL_superfamily_lactonases"/>
</dbReference>
<dbReference type="EMBL" id="CP053586">
    <property type="protein sequence ID" value="WNZ26812.1"/>
    <property type="molecule type" value="Genomic_DNA"/>
</dbReference>
<dbReference type="PROSITE" id="PS00743">
    <property type="entry name" value="BETA_LACTAMASE_B_1"/>
    <property type="match status" value="1"/>
</dbReference>
<feature type="chain" id="PRO_5041654541" evidence="6">
    <location>
        <begin position="30"/>
        <end position="333"/>
    </location>
</feature>